<protein>
    <recommendedName>
        <fullName evidence="3">DUF1684 domain-containing protein</fullName>
    </recommendedName>
</protein>
<dbReference type="InterPro" id="IPR012467">
    <property type="entry name" value="DUF1684"/>
</dbReference>
<sequence length="272" mass="29837">MTGALSTPTTPADGDFADEWQQWHTIRERDLAAPLGWLSINRLEWLDTQPSRFEGLPGTWWFDGPTAHLRPGDGESFDARDFDLEPTGPGEVVDIDNVHIEVARRGDGYLIRVHNENAPTVRNFRGVPAYDADPAWVVEARFEPYEQPRPVTVGAVAEGLAHVYVSPGDLVFDHDGQQRRLIAFNGKQGGLSVLFTDATSGITTYAANRSLAVEAADEVLRNGGRVVLDFNRATNLPCAFIDFATCPLPPAGNHLDVEVTAGEKTPYERSAQ</sequence>
<evidence type="ECO:0000313" key="1">
    <source>
        <dbReference type="EMBL" id="KNA89714.1"/>
    </source>
</evidence>
<dbReference type="Pfam" id="PF07920">
    <property type="entry name" value="DUF1684"/>
    <property type="match status" value="1"/>
</dbReference>
<comment type="caution">
    <text evidence="1">The sequence shown here is derived from an EMBL/GenBank/DDBJ whole genome shotgun (WGS) entry which is preliminary data.</text>
</comment>
<dbReference type="Proteomes" id="UP000037247">
    <property type="component" value="Unassembled WGS sequence"/>
</dbReference>
<dbReference type="RefSeq" id="WP_049700764.1">
    <property type="nucleotide sequence ID" value="NZ_LDTZ01000023.1"/>
</dbReference>
<name>A0ABR5I7U0_9ACTN</name>
<gene>
    <name evidence="1" type="ORF">ABW18_19865</name>
</gene>
<dbReference type="PANTHER" id="PTHR41913:SF1">
    <property type="entry name" value="DUF1684 DOMAIN-CONTAINING PROTEIN"/>
    <property type="match status" value="1"/>
</dbReference>
<reference evidence="1 2" key="1">
    <citation type="submission" date="2015-05" db="EMBL/GenBank/DDBJ databases">
        <title>Draft genome sequence of the bacterium Gordonia jacobaea a new member of the Gordonia genus.</title>
        <authorList>
            <person name="Jimenez-Galisteo G."/>
            <person name="Dominguez A."/>
            <person name="Munoz E."/>
            <person name="Vinas M."/>
        </authorList>
    </citation>
    <scope>NUCLEOTIDE SEQUENCE [LARGE SCALE GENOMIC DNA]</scope>
    <source>
        <strain evidence="2">mv1</strain>
    </source>
</reference>
<dbReference type="EMBL" id="LDTZ01000023">
    <property type="protein sequence ID" value="KNA89714.1"/>
    <property type="molecule type" value="Genomic_DNA"/>
</dbReference>
<keyword evidence="2" id="KW-1185">Reference proteome</keyword>
<evidence type="ECO:0000313" key="2">
    <source>
        <dbReference type="Proteomes" id="UP000037247"/>
    </source>
</evidence>
<accession>A0ABR5I7U0</accession>
<proteinExistence type="predicted"/>
<evidence type="ECO:0008006" key="3">
    <source>
        <dbReference type="Google" id="ProtNLM"/>
    </source>
</evidence>
<dbReference type="PANTHER" id="PTHR41913">
    <property type="entry name" value="DUF1684 DOMAIN-CONTAINING PROTEIN"/>
    <property type="match status" value="1"/>
</dbReference>
<organism evidence="1 2">
    <name type="scientific">Gordonia jacobaea</name>
    <dbReference type="NCBI Taxonomy" id="122202"/>
    <lineage>
        <taxon>Bacteria</taxon>
        <taxon>Bacillati</taxon>
        <taxon>Actinomycetota</taxon>
        <taxon>Actinomycetes</taxon>
        <taxon>Mycobacteriales</taxon>
        <taxon>Gordoniaceae</taxon>
        <taxon>Gordonia</taxon>
    </lineage>
</organism>